<keyword evidence="1" id="KW-0808">Transferase</keyword>
<evidence type="ECO:0000313" key="1">
    <source>
        <dbReference type="EMBL" id="MBD2188999.1"/>
    </source>
</evidence>
<evidence type="ECO:0000313" key="2">
    <source>
        <dbReference type="Proteomes" id="UP000642094"/>
    </source>
</evidence>
<dbReference type="InterPro" id="IPR029063">
    <property type="entry name" value="SAM-dependent_MTases_sf"/>
</dbReference>
<gene>
    <name evidence="1" type="ORF">H6F41_12700</name>
</gene>
<dbReference type="SUPFAM" id="SSF53335">
    <property type="entry name" value="S-adenosyl-L-methionine-dependent methyltransferases"/>
    <property type="match status" value="1"/>
</dbReference>
<dbReference type="GO" id="GO:0008168">
    <property type="term" value="F:methyltransferase activity"/>
    <property type="evidence" value="ECO:0007669"/>
    <property type="project" value="UniProtKB-KW"/>
</dbReference>
<dbReference type="Gene3D" id="3.40.50.150">
    <property type="entry name" value="Vaccinia Virus protein VP39"/>
    <property type="match status" value="1"/>
</dbReference>
<keyword evidence="2" id="KW-1185">Reference proteome</keyword>
<dbReference type="PANTHER" id="PTHR43861:SF6">
    <property type="entry name" value="METHYLTRANSFERASE TYPE 11"/>
    <property type="match status" value="1"/>
</dbReference>
<keyword evidence="1" id="KW-0489">Methyltransferase</keyword>
<dbReference type="Proteomes" id="UP000642094">
    <property type="component" value="Unassembled WGS sequence"/>
</dbReference>
<dbReference type="PANTHER" id="PTHR43861">
    <property type="entry name" value="TRANS-ACONITATE 2-METHYLTRANSFERASE-RELATED"/>
    <property type="match status" value="1"/>
</dbReference>
<name>A0ABR7ZYY9_9CYAN</name>
<dbReference type="Pfam" id="PF13489">
    <property type="entry name" value="Methyltransf_23"/>
    <property type="match status" value="1"/>
</dbReference>
<reference evidence="1 2" key="1">
    <citation type="journal article" date="2020" name="ISME J.">
        <title>Comparative genomics reveals insights into cyanobacterial evolution and habitat adaptation.</title>
        <authorList>
            <person name="Chen M.Y."/>
            <person name="Teng W.K."/>
            <person name="Zhao L."/>
            <person name="Hu C.X."/>
            <person name="Zhou Y.K."/>
            <person name="Han B.P."/>
            <person name="Song L.R."/>
            <person name="Shu W.S."/>
        </authorList>
    </citation>
    <scope>NUCLEOTIDE SEQUENCE [LARGE SCALE GENOMIC DNA]</scope>
    <source>
        <strain evidence="1 2">FACHB-723</strain>
    </source>
</reference>
<dbReference type="CDD" id="cd02440">
    <property type="entry name" value="AdoMet_MTases"/>
    <property type="match status" value="1"/>
</dbReference>
<dbReference type="EMBL" id="JACJQB010000026">
    <property type="protein sequence ID" value="MBD2188999.1"/>
    <property type="molecule type" value="Genomic_DNA"/>
</dbReference>
<accession>A0ABR7ZYY9</accession>
<proteinExistence type="predicted"/>
<organism evidence="1 2">
    <name type="scientific">Pseudanabaena mucicola FACHB-723</name>
    <dbReference type="NCBI Taxonomy" id="2692860"/>
    <lineage>
        <taxon>Bacteria</taxon>
        <taxon>Bacillati</taxon>
        <taxon>Cyanobacteriota</taxon>
        <taxon>Cyanophyceae</taxon>
        <taxon>Pseudanabaenales</taxon>
        <taxon>Pseudanabaenaceae</taxon>
        <taxon>Pseudanabaena</taxon>
    </lineage>
</organism>
<comment type="caution">
    <text evidence="1">The sequence shown here is derived from an EMBL/GenBank/DDBJ whole genome shotgun (WGS) entry which is preliminary data.</text>
</comment>
<dbReference type="GO" id="GO:0032259">
    <property type="term" value="P:methylation"/>
    <property type="evidence" value="ECO:0007669"/>
    <property type="project" value="UniProtKB-KW"/>
</dbReference>
<protein>
    <submittedName>
        <fullName evidence="1">Class I SAM-dependent methyltransferase</fullName>
    </submittedName>
</protein>
<sequence length="221" mass="24853">MSSQDFTKNRYQELKKIVSKHQPNLFNKPHKTFLDIGCGLGDLLQFAIADRWQVYGTEISPKAVLQAQINIREQILVGDILSLDLPEAHFDLITIYHVIEHVIDPIATLKKLQKLLSPEGILFIETPNLDSLGAKIRGKNWSNIIPPEHINYYSSKSLASSLTISGFDKFKIFTNAPYKIEVISTWNKLLKIIASSIYKIMPVFGMGAALQAVVFSPKISD</sequence>